<accession>A0A699Z9U8</accession>
<keyword evidence="4" id="KW-1185">Reference proteome</keyword>
<reference evidence="3 4" key="1">
    <citation type="submission" date="2020-02" db="EMBL/GenBank/DDBJ databases">
        <title>Draft genome sequence of Haematococcus lacustris strain NIES-144.</title>
        <authorList>
            <person name="Morimoto D."/>
            <person name="Nakagawa S."/>
            <person name="Yoshida T."/>
            <person name="Sawayama S."/>
        </authorList>
    </citation>
    <scope>NUCLEOTIDE SEQUENCE [LARGE SCALE GENOMIC DNA]</scope>
    <source>
        <strain evidence="3 4">NIES-144</strain>
    </source>
</reference>
<proteinExistence type="predicted"/>
<dbReference type="EMBL" id="BLLF01000932">
    <property type="protein sequence ID" value="GFH16009.1"/>
    <property type="molecule type" value="Genomic_DNA"/>
</dbReference>
<sequence length="287" mass="32287">MCPRTNHIGKTALQWQGAAVVSVCNCLALRAILKTVEIIEQVGNERAARTDYMGVPRGLRQHWTRDETGRLQPVLDSDGNNTDFDTVDMMVGEETDGSPGLGWIDNTLDEDRYPMPDALQEQINLDVLEDKMEESEDKEQILGQDLLNPFTGLTLRDYLDGREGQYQEMLDRTGARNMMRNGLGFTPKAASTRSGSWLQEAANGEDSSWVEPVEDDEELIQSVLDSMAPRDVQEELSLRMDASARLYAENPDAPKPITRGRNPYSENTDTRFETESDMMEMCELAEI</sequence>
<evidence type="ECO:0000313" key="4">
    <source>
        <dbReference type="Proteomes" id="UP000485058"/>
    </source>
</evidence>
<dbReference type="Proteomes" id="UP000485058">
    <property type="component" value="Unassembled WGS sequence"/>
</dbReference>
<evidence type="ECO:0000313" key="3">
    <source>
        <dbReference type="EMBL" id="GFH16009.1"/>
    </source>
</evidence>
<evidence type="ECO:0000256" key="1">
    <source>
        <dbReference type="SAM" id="Coils"/>
    </source>
</evidence>
<organism evidence="3 4">
    <name type="scientific">Haematococcus lacustris</name>
    <name type="common">Green alga</name>
    <name type="synonym">Haematococcus pluvialis</name>
    <dbReference type="NCBI Taxonomy" id="44745"/>
    <lineage>
        <taxon>Eukaryota</taxon>
        <taxon>Viridiplantae</taxon>
        <taxon>Chlorophyta</taxon>
        <taxon>core chlorophytes</taxon>
        <taxon>Chlorophyceae</taxon>
        <taxon>CS clade</taxon>
        <taxon>Chlamydomonadales</taxon>
        <taxon>Haematococcaceae</taxon>
        <taxon>Haematococcus</taxon>
    </lineage>
</organism>
<feature type="coiled-coil region" evidence="1">
    <location>
        <begin position="118"/>
        <end position="145"/>
    </location>
</feature>
<protein>
    <submittedName>
        <fullName evidence="3">Uncharacterized protein</fullName>
    </submittedName>
</protein>
<comment type="caution">
    <text evidence="3">The sequence shown here is derived from an EMBL/GenBank/DDBJ whole genome shotgun (WGS) entry which is preliminary data.</text>
</comment>
<keyword evidence="1" id="KW-0175">Coiled coil</keyword>
<name>A0A699Z9U8_HAELA</name>
<feature type="region of interest" description="Disordered" evidence="2">
    <location>
        <begin position="248"/>
        <end position="277"/>
    </location>
</feature>
<feature type="non-terminal residue" evidence="3">
    <location>
        <position position="287"/>
    </location>
</feature>
<gene>
    <name evidence="3" type="ORF">HaLaN_12353</name>
</gene>
<dbReference type="AlphaFoldDB" id="A0A699Z9U8"/>
<evidence type="ECO:0000256" key="2">
    <source>
        <dbReference type="SAM" id="MobiDB-lite"/>
    </source>
</evidence>
<feature type="non-terminal residue" evidence="3">
    <location>
        <position position="1"/>
    </location>
</feature>